<reference evidence="3" key="2">
    <citation type="submission" date="2020-04" db="EMBL/GenBank/DDBJ databases">
        <authorList>
            <consortium name="NCBI Genome Project"/>
        </authorList>
    </citation>
    <scope>NUCLEOTIDE SEQUENCE</scope>
    <source>
        <strain evidence="3">CBS 304.34</strain>
    </source>
</reference>
<dbReference type="RefSeq" id="XP_033570961.1">
    <property type="nucleotide sequence ID" value="XM_033721081.1"/>
</dbReference>
<dbReference type="GeneID" id="54461974"/>
<dbReference type="EMBL" id="MU003715">
    <property type="protein sequence ID" value="KAF2803997.1"/>
    <property type="molecule type" value="Genomic_DNA"/>
</dbReference>
<dbReference type="Proteomes" id="UP000504636">
    <property type="component" value="Unplaced"/>
</dbReference>
<evidence type="ECO:0000313" key="1">
    <source>
        <dbReference type="EMBL" id="KAF2803997.1"/>
    </source>
</evidence>
<name>A0A6A6Y853_9PEZI</name>
<reference evidence="3" key="3">
    <citation type="submission" date="2025-04" db="UniProtKB">
        <authorList>
            <consortium name="RefSeq"/>
        </authorList>
    </citation>
    <scope>IDENTIFICATION</scope>
    <source>
        <strain evidence="3">CBS 304.34</strain>
    </source>
</reference>
<keyword evidence="2" id="KW-1185">Reference proteome</keyword>
<reference evidence="1 3" key="1">
    <citation type="journal article" date="2020" name="Stud. Mycol.">
        <title>101 Dothideomycetes genomes: a test case for predicting lifestyles and emergence of pathogens.</title>
        <authorList>
            <person name="Haridas S."/>
            <person name="Albert R."/>
            <person name="Binder M."/>
            <person name="Bloem J."/>
            <person name="Labutti K."/>
            <person name="Salamov A."/>
            <person name="Andreopoulos B."/>
            <person name="Baker S."/>
            <person name="Barry K."/>
            <person name="Bills G."/>
            <person name="Bluhm B."/>
            <person name="Cannon C."/>
            <person name="Castanera R."/>
            <person name="Culley D."/>
            <person name="Daum C."/>
            <person name="Ezra D."/>
            <person name="Gonzalez J."/>
            <person name="Henrissat B."/>
            <person name="Kuo A."/>
            <person name="Liang C."/>
            <person name="Lipzen A."/>
            <person name="Lutzoni F."/>
            <person name="Magnuson J."/>
            <person name="Mondo S."/>
            <person name="Nolan M."/>
            <person name="Ohm R."/>
            <person name="Pangilinan J."/>
            <person name="Park H.-J."/>
            <person name="Ramirez L."/>
            <person name="Alfaro M."/>
            <person name="Sun H."/>
            <person name="Tritt A."/>
            <person name="Yoshinaga Y."/>
            <person name="Zwiers L.-H."/>
            <person name="Turgeon B."/>
            <person name="Goodwin S."/>
            <person name="Spatafora J."/>
            <person name="Crous P."/>
            <person name="Grigoriev I."/>
        </authorList>
    </citation>
    <scope>NUCLEOTIDE SEQUENCE</scope>
    <source>
        <strain evidence="1 3">CBS 304.34</strain>
    </source>
</reference>
<gene>
    <name evidence="1 3" type="ORF">BDZ99DRAFT_467725</name>
</gene>
<proteinExistence type="predicted"/>
<accession>A0A6A6Y853</accession>
<evidence type="ECO:0000313" key="2">
    <source>
        <dbReference type="Proteomes" id="UP000504636"/>
    </source>
</evidence>
<organism evidence="1">
    <name type="scientific">Mytilinidion resinicola</name>
    <dbReference type="NCBI Taxonomy" id="574789"/>
    <lineage>
        <taxon>Eukaryota</taxon>
        <taxon>Fungi</taxon>
        <taxon>Dikarya</taxon>
        <taxon>Ascomycota</taxon>
        <taxon>Pezizomycotina</taxon>
        <taxon>Dothideomycetes</taxon>
        <taxon>Pleosporomycetidae</taxon>
        <taxon>Mytilinidiales</taxon>
        <taxon>Mytilinidiaceae</taxon>
        <taxon>Mytilinidion</taxon>
    </lineage>
</organism>
<protein>
    <submittedName>
        <fullName evidence="1 3">Uncharacterized protein</fullName>
    </submittedName>
</protein>
<evidence type="ECO:0000313" key="3">
    <source>
        <dbReference type="RefSeq" id="XP_033570961.1"/>
    </source>
</evidence>
<sequence>MGCSSQHLQIVPQLSFLFSSVRLTAIRILLFACRILPTSRRLFRSSCLRHSHVFAPTLNSLVTSTHCFVVIICPRYPHASDSFWAYLNGIDAPTLAVAIGERKGHRDIVGCASSPNCKLD</sequence>
<dbReference type="AlphaFoldDB" id="A0A6A6Y853"/>